<name>A0A8J2LQ61_9HEXA</name>
<proteinExistence type="predicted"/>
<dbReference type="EMBL" id="CAJVCH010571134">
    <property type="protein sequence ID" value="CAG7836734.1"/>
    <property type="molecule type" value="Genomic_DNA"/>
</dbReference>
<dbReference type="AlphaFoldDB" id="A0A8J2LQ61"/>
<comment type="caution">
    <text evidence="1">The sequence shown here is derived from an EMBL/GenBank/DDBJ whole genome shotgun (WGS) entry which is preliminary data.</text>
</comment>
<evidence type="ECO:0000313" key="1">
    <source>
        <dbReference type="EMBL" id="CAG7836734.1"/>
    </source>
</evidence>
<gene>
    <name evidence="1" type="ORF">AFUS01_LOCUS45943</name>
</gene>
<keyword evidence="2" id="KW-1185">Reference proteome</keyword>
<dbReference type="Proteomes" id="UP000708208">
    <property type="component" value="Unassembled WGS sequence"/>
</dbReference>
<reference evidence="1" key="1">
    <citation type="submission" date="2021-06" db="EMBL/GenBank/DDBJ databases">
        <authorList>
            <person name="Hodson N. C."/>
            <person name="Mongue J. A."/>
            <person name="Jaron S. K."/>
        </authorList>
    </citation>
    <scope>NUCLEOTIDE SEQUENCE</scope>
</reference>
<sequence>MVIGKMEDSDLGTRSWFDSMKTISVTVNDRLKQTAASFAQTVLECQRTHSAYPKYEIVLHDVIPSKTEAGWMFFGKVELRHLADENEIKKHINIYPQESGLRITLMGSSPCLTPCIDYGAIFHILNRVSLECCEYYENMTKAISEAKVYLEGPLIPISWAKRFGSITRHRQYVMIGQIIAHIQADHNMDSTIEAVDEILRNFNLVLRKSIQVLRQFTKRIRNEFSDKVKEDEVPFDELVIPMATDCITLLFQTIRRFLALGPCCSAVAENKSALSSVHLCLKTGINSLYKTKTSNIFSFHYCVQTLFAISQLSRAEEFAKNAILGGSMKKLTVERLQELKKANDVARLEFREVISLIDTRIRTAERYIDIIMKKGAKLGIIVPARTSGVLYSHRHDEYTLIRYSRNSYIRNQAKRLRQSNEVRRHTRKYVVEPDYEEVGAE</sequence>
<evidence type="ECO:0000313" key="2">
    <source>
        <dbReference type="Proteomes" id="UP000708208"/>
    </source>
</evidence>
<accession>A0A8J2LQ61</accession>
<organism evidence="1 2">
    <name type="scientific">Allacma fusca</name>
    <dbReference type="NCBI Taxonomy" id="39272"/>
    <lineage>
        <taxon>Eukaryota</taxon>
        <taxon>Metazoa</taxon>
        <taxon>Ecdysozoa</taxon>
        <taxon>Arthropoda</taxon>
        <taxon>Hexapoda</taxon>
        <taxon>Collembola</taxon>
        <taxon>Symphypleona</taxon>
        <taxon>Sminthuridae</taxon>
        <taxon>Allacma</taxon>
    </lineage>
</organism>
<protein>
    <submittedName>
        <fullName evidence="1">Uncharacterized protein</fullName>
    </submittedName>
</protein>